<dbReference type="Gene3D" id="3.40.1190.20">
    <property type="match status" value="1"/>
</dbReference>
<comment type="similarity">
    <text evidence="1">Belongs to the carbohydrate kinase PfkB family.</text>
</comment>
<dbReference type="PANTHER" id="PTHR43085">
    <property type="entry name" value="HEXOKINASE FAMILY MEMBER"/>
    <property type="match status" value="1"/>
</dbReference>
<dbReference type="InterPro" id="IPR002139">
    <property type="entry name" value="Ribo/fructo_kinase"/>
</dbReference>
<dbReference type="InterPro" id="IPR050306">
    <property type="entry name" value="PfkB_Carbo_kinase"/>
</dbReference>
<dbReference type="NCBIfam" id="TIGR04382">
    <property type="entry name" value="myo_inos_iolC_N"/>
    <property type="match status" value="1"/>
</dbReference>
<gene>
    <name evidence="7" type="primary">iolC</name>
    <name evidence="7" type="ORF">ACFO3F_10705</name>
</gene>
<comment type="caution">
    <text evidence="7">The sequence shown here is derived from an EMBL/GenBank/DDBJ whole genome shotgun (WGS) entry which is preliminary data.</text>
</comment>
<keyword evidence="4" id="KW-0418">Kinase</keyword>
<dbReference type="InterPro" id="IPR029056">
    <property type="entry name" value="Ribokinase-like"/>
</dbReference>
<dbReference type="InterPro" id="IPR030830">
    <property type="entry name" value="Myo_inos_IolC"/>
</dbReference>
<keyword evidence="8" id="KW-1185">Reference proteome</keyword>
<dbReference type="Pfam" id="PF00294">
    <property type="entry name" value="PfkB"/>
    <property type="match status" value="1"/>
</dbReference>
<keyword evidence="3" id="KW-0547">Nucleotide-binding</keyword>
<evidence type="ECO:0000259" key="6">
    <source>
        <dbReference type="Pfam" id="PF00294"/>
    </source>
</evidence>
<accession>A0ABV9DAS1</accession>
<evidence type="ECO:0000313" key="8">
    <source>
        <dbReference type="Proteomes" id="UP001595955"/>
    </source>
</evidence>
<evidence type="ECO:0000256" key="3">
    <source>
        <dbReference type="ARBA" id="ARBA00022741"/>
    </source>
</evidence>
<feature type="domain" description="Carbohydrate kinase PfkB" evidence="6">
    <location>
        <begin position="12"/>
        <end position="308"/>
    </location>
</feature>
<dbReference type="PANTHER" id="PTHR43085:SF49">
    <property type="entry name" value="5-DEHYDRO-2-DEOXYGLUCONOKINASE"/>
    <property type="match status" value="1"/>
</dbReference>
<evidence type="ECO:0000256" key="2">
    <source>
        <dbReference type="ARBA" id="ARBA00022679"/>
    </source>
</evidence>
<dbReference type="EMBL" id="JBHSGF010000007">
    <property type="protein sequence ID" value="MFC4555716.1"/>
    <property type="molecule type" value="Genomic_DNA"/>
</dbReference>
<dbReference type="PRINTS" id="PR00990">
    <property type="entry name" value="RIBOKINASE"/>
</dbReference>
<keyword evidence="2 7" id="KW-0808">Transferase</keyword>
<dbReference type="RefSeq" id="WP_280525418.1">
    <property type="nucleotide sequence ID" value="NZ_CP033325.1"/>
</dbReference>
<dbReference type="CDD" id="cd01166">
    <property type="entry name" value="KdgK"/>
    <property type="match status" value="1"/>
</dbReference>
<name>A0ABV9DAS1_9MICO</name>
<dbReference type="InterPro" id="IPR011611">
    <property type="entry name" value="PfkB_dom"/>
</dbReference>
<protein>
    <submittedName>
        <fullName evidence="7">5-dehydro-2-deoxygluconokinase</fullName>
        <ecNumber evidence="7">2.7.1.92</ecNumber>
    </submittedName>
</protein>
<dbReference type="Gene3D" id="2.20.150.10">
    <property type="entry name" value="putative 5-dehydro-2- deoxygluconokinase"/>
    <property type="match status" value="1"/>
</dbReference>
<dbReference type="Proteomes" id="UP001595955">
    <property type="component" value="Unassembled WGS sequence"/>
</dbReference>
<evidence type="ECO:0000256" key="4">
    <source>
        <dbReference type="ARBA" id="ARBA00022777"/>
    </source>
</evidence>
<dbReference type="InterPro" id="IPR023314">
    <property type="entry name" value="Myo_inos_IolC-like_sf"/>
</dbReference>
<organism evidence="7 8">
    <name type="scientific">Georgenia faecalis</name>
    <dbReference type="NCBI Taxonomy" id="2483799"/>
    <lineage>
        <taxon>Bacteria</taxon>
        <taxon>Bacillati</taxon>
        <taxon>Actinomycetota</taxon>
        <taxon>Actinomycetes</taxon>
        <taxon>Micrococcales</taxon>
        <taxon>Bogoriellaceae</taxon>
        <taxon>Georgenia</taxon>
    </lineage>
</organism>
<dbReference type="SUPFAM" id="SSF53613">
    <property type="entry name" value="Ribokinase-like"/>
    <property type="match status" value="1"/>
</dbReference>
<dbReference type="EC" id="2.7.1.92" evidence="7"/>
<evidence type="ECO:0000313" key="7">
    <source>
        <dbReference type="EMBL" id="MFC4555716.1"/>
    </source>
</evidence>
<keyword evidence="5" id="KW-0067">ATP-binding</keyword>
<proteinExistence type="inferred from homology"/>
<evidence type="ECO:0000256" key="5">
    <source>
        <dbReference type="ARBA" id="ARBA00022840"/>
    </source>
</evidence>
<reference evidence="8" key="1">
    <citation type="journal article" date="2019" name="Int. J. Syst. Evol. Microbiol.">
        <title>The Global Catalogue of Microorganisms (GCM) 10K type strain sequencing project: providing services to taxonomists for standard genome sequencing and annotation.</title>
        <authorList>
            <consortium name="The Broad Institute Genomics Platform"/>
            <consortium name="The Broad Institute Genome Sequencing Center for Infectious Disease"/>
            <person name="Wu L."/>
            <person name="Ma J."/>
        </authorList>
    </citation>
    <scope>NUCLEOTIDE SEQUENCE [LARGE SCALE GENOMIC DNA]</scope>
    <source>
        <strain evidence="8">JCM 3369</strain>
    </source>
</reference>
<sequence length="348" mass="35658">MTGTRAEAPYDVLTMGRCGVDLYPLQSGVGLEDVETFGKFLGGSATNVAVAAARLGARSAVVTGVGDDPFGRFVRREMRALGVDDRFVHVRPGAPTPVTFCALFPPDDFPLWFYRAPLAPDLQVGAEDLDLDAIAAARLFWVTVTGLSAEPSRTAHHAALDARAGRRPTVLDLDYRPVLWADPDDAPGEVARVLEKVSVVVGNEAECRMAVGESDPDRAADALLERGVELAIVKRGPHGALAKTRGERVEVPSTRVGVVNGLGAGDAFGGALCRGLLDGWDLAETLAFAGVAGAIVASRLACAAAMPTAAEVAEVRAGGVAAGEVGAGDVGAGEVGAGGVGATGAVRP</sequence>
<dbReference type="GO" id="GO:0047590">
    <property type="term" value="F:5-dehydro-2-deoxygluconokinase activity"/>
    <property type="evidence" value="ECO:0007669"/>
    <property type="project" value="UniProtKB-EC"/>
</dbReference>
<evidence type="ECO:0000256" key="1">
    <source>
        <dbReference type="ARBA" id="ARBA00010688"/>
    </source>
</evidence>